<proteinExistence type="predicted"/>
<dbReference type="Proteomes" id="UP000478052">
    <property type="component" value="Unassembled WGS sequence"/>
</dbReference>
<gene>
    <name evidence="1" type="ORF">FWK35_00021912</name>
</gene>
<accession>A0A6G0YYY0</accession>
<name>A0A6G0YYY0_APHCR</name>
<keyword evidence="2" id="KW-1185">Reference proteome</keyword>
<organism evidence="1 2">
    <name type="scientific">Aphis craccivora</name>
    <name type="common">Cowpea aphid</name>
    <dbReference type="NCBI Taxonomy" id="307492"/>
    <lineage>
        <taxon>Eukaryota</taxon>
        <taxon>Metazoa</taxon>
        <taxon>Ecdysozoa</taxon>
        <taxon>Arthropoda</taxon>
        <taxon>Hexapoda</taxon>
        <taxon>Insecta</taxon>
        <taxon>Pterygota</taxon>
        <taxon>Neoptera</taxon>
        <taxon>Paraneoptera</taxon>
        <taxon>Hemiptera</taxon>
        <taxon>Sternorrhyncha</taxon>
        <taxon>Aphidomorpha</taxon>
        <taxon>Aphidoidea</taxon>
        <taxon>Aphididae</taxon>
        <taxon>Aphidini</taxon>
        <taxon>Aphis</taxon>
        <taxon>Aphis</taxon>
    </lineage>
</organism>
<evidence type="ECO:0000313" key="1">
    <source>
        <dbReference type="EMBL" id="KAF0763371.1"/>
    </source>
</evidence>
<reference evidence="1 2" key="1">
    <citation type="submission" date="2019-08" db="EMBL/GenBank/DDBJ databases">
        <title>Whole genome of Aphis craccivora.</title>
        <authorList>
            <person name="Voronova N.V."/>
            <person name="Shulinski R.S."/>
            <person name="Bandarenka Y.V."/>
            <person name="Zhorov D.G."/>
            <person name="Warner D."/>
        </authorList>
    </citation>
    <scope>NUCLEOTIDE SEQUENCE [LARGE SCALE GENOMIC DNA]</scope>
    <source>
        <strain evidence="1">180601</strain>
        <tissue evidence="1">Whole Body</tissue>
    </source>
</reference>
<sequence>MAVVVSARNRDATVGVGVGGGCRFSLGARRRRGGRSRREYRHRPEGRPPAVYTSFVLSAATAYRLRWTRVSCARSPFQTSTSVVVVVRATVALTR</sequence>
<comment type="caution">
    <text evidence="1">The sequence shown here is derived from an EMBL/GenBank/DDBJ whole genome shotgun (WGS) entry which is preliminary data.</text>
</comment>
<evidence type="ECO:0000313" key="2">
    <source>
        <dbReference type="Proteomes" id="UP000478052"/>
    </source>
</evidence>
<dbReference type="AlphaFoldDB" id="A0A6G0YYY0"/>
<dbReference type="EMBL" id="VUJU01001901">
    <property type="protein sequence ID" value="KAF0763371.1"/>
    <property type="molecule type" value="Genomic_DNA"/>
</dbReference>
<protein>
    <submittedName>
        <fullName evidence="1">Uncharacterized protein</fullName>
    </submittedName>
</protein>